<proteinExistence type="predicted"/>
<feature type="compositionally biased region" description="Basic and acidic residues" evidence="2">
    <location>
        <begin position="165"/>
        <end position="220"/>
    </location>
</feature>
<dbReference type="Proteomes" id="UP000314983">
    <property type="component" value="Chromosome 10"/>
</dbReference>
<dbReference type="Ensembl" id="ENSEEET00000054449.1">
    <property type="protein sequence ID" value="ENSEEEP00000056678.1"/>
    <property type="gene ID" value="ENSEEEG00000025456.1"/>
</dbReference>
<dbReference type="GeneTree" id="ENSGT00620000088774"/>
<dbReference type="RefSeq" id="XP_026862448.2">
    <property type="nucleotide sequence ID" value="XM_027006647.2"/>
</dbReference>
<evidence type="ECO:0000256" key="3">
    <source>
        <dbReference type="SAM" id="SignalP"/>
    </source>
</evidence>
<organism evidence="4 5">
    <name type="scientific">Electrophorus electricus</name>
    <name type="common">Electric eel</name>
    <name type="synonym">Gymnotus electricus</name>
    <dbReference type="NCBI Taxonomy" id="8005"/>
    <lineage>
        <taxon>Eukaryota</taxon>
        <taxon>Metazoa</taxon>
        <taxon>Chordata</taxon>
        <taxon>Craniata</taxon>
        <taxon>Vertebrata</taxon>
        <taxon>Euteleostomi</taxon>
        <taxon>Actinopterygii</taxon>
        <taxon>Neopterygii</taxon>
        <taxon>Teleostei</taxon>
        <taxon>Ostariophysi</taxon>
        <taxon>Gymnotiformes</taxon>
        <taxon>Gymnotoidei</taxon>
        <taxon>Gymnotidae</taxon>
        <taxon>Electrophorus</taxon>
    </lineage>
</organism>
<evidence type="ECO:0000313" key="5">
    <source>
        <dbReference type="Proteomes" id="UP000314983"/>
    </source>
</evidence>
<gene>
    <name evidence="4" type="primary">zgc:174935</name>
</gene>
<reference evidence="4 5" key="1">
    <citation type="submission" date="2020-05" db="EMBL/GenBank/DDBJ databases">
        <title>Electrophorus electricus (electric eel) genome, fEleEle1, primary haplotype.</title>
        <authorList>
            <person name="Myers G."/>
            <person name="Meyer A."/>
            <person name="Fedrigo O."/>
            <person name="Formenti G."/>
            <person name="Rhie A."/>
            <person name="Tracey A."/>
            <person name="Sims Y."/>
            <person name="Jarvis E.D."/>
        </authorList>
    </citation>
    <scope>NUCLEOTIDE SEQUENCE [LARGE SCALE GENOMIC DNA]</scope>
</reference>
<evidence type="ECO:0000256" key="1">
    <source>
        <dbReference type="SAM" id="Coils"/>
    </source>
</evidence>
<dbReference type="KEGG" id="eee:113575246"/>
<feature type="signal peptide" evidence="3">
    <location>
        <begin position="1"/>
        <end position="20"/>
    </location>
</feature>
<reference evidence="4" key="3">
    <citation type="submission" date="2025-09" db="UniProtKB">
        <authorList>
            <consortium name="Ensembl"/>
        </authorList>
    </citation>
    <scope>IDENTIFICATION</scope>
</reference>
<keyword evidence="5" id="KW-1185">Reference proteome</keyword>
<dbReference type="AlphaFoldDB" id="A0AAY5EIH0"/>
<keyword evidence="3" id="KW-0732">Signal</keyword>
<feature type="chain" id="PRO_5044232443" evidence="3">
    <location>
        <begin position="21"/>
        <end position="220"/>
    </location>
</feature>
<dbReference type="GeneID" id="113575246"/>
<reference evidence="4" key="2">
    <citation type="submission" date="2025-08" db="UniProtKB">
        <authorList>
            <consortium name="Ensembl"/>
        </authorList>
    </citation>
    <scope>IDENTIFICATION</scope>
</reference>
<evidence type="ECO:0000313" key="4">
    <source>
        <dbReference type="Ensembl" id="ENSEEEP00000056678.1"/>
    </source>
</evidence>
<name>A0AAY5EIH0_ELEEL</name>
<protein>
    <submittedName>
        <fullName evidence="4">Uncharacterized protein</fullName>
    </submittedName>
</protein>
<feature type="region of interest" description="Disordered" evidence="2">
    <location>
        <begin position="159"/>
        <end position="220"/>
    </location>
</feature>
<keyword evidence="1" id="KW-0175">Coiled coil</keyword>
<feature type="coiled-coil region" evidence="1">
    <location>
        <begin position="117"/>
        <end position="144"/>
    </location>
</feature>
<accession>A0AAY5EIH0</accession>
<evidence type="ECO:0000256" key="2">
    <source>
        <dbReference type="SAM" id="MobiDB-lite"/>
    </source>
</evidence>
<sequence length="220" mass="24782">MKCQALLLTLLMVCSLCVVGYIHNQKKEEAQLSKLISFQNVKHRVTKDVMQEYQTHLIESSSLLDKIKKQIQDLAGEVRGAQDVAEGTKNEVDMCNSDLKRIADEAVATEADKTHVKSEFEKKKASFQEQLANLKKEMEQRSKVCDYIKKTSDEAKKLCSIMEESPNKEEKKEEAKPEAPKEEAKPEAPKEEAKPEAPKEEAKPEAPKEEAKPEAPKEAA</sequence>